<dbReference type="Pfam" id="PF08448">
    <property type="entry name" value="PAS_4"/>
    <property type="match status" value="1"/>
</dbReference>
<dbReference type="InterPro" id="IPR003661">
    <property type="entry name" value="HisK_dim/P_dom"/>
</dbReference>
<dbReference type="InterPro" id="IPR025847">
    <property type="entry name" value="MEDS_domain"/>
</dbReference>
<dbReference type="SUPFAM" id="SSF52172">
    <property type="entry name" value="CheY-like"/>
    <property type="match status" value="1"/>
</dbReference>
<dbReference type="InterPro" id="IPR013656">
    <property type="entry name" value="PAS_4"/>
</dbReference>
<sequence>MITNEGPVSRENRPENAHVVRFYDDDAVLMDEVAGFIAQALQVGGVGLVIATPAHEAELRRQLGKDAGHSAQHLVFLDAQVTLECFMVDGWPDEQAFRRVIRQAAAPAIARGAVLHAFGEMVALLCAEGRYGAAIRLEQMWNALSDEMQFSLFCAYPWQLFPNTELAEQFEQVCAQHSHACTHAPAGRIHDVKGKPLRLVGLERKALTVDAEVARRKDLEQALRQREQELADFVENAAEGLHRVGPDGTILWANKAELQMLGYRWEEYVGHPIADFHVDAPVIEQILETLGAGGTLYDQPARLRCKDGSVKHVLINSNGLFEHGKLRYTRCFTRDATAHHERDEALAQRERMLDELTAANRTKDEFLAMLGHELRNPLSPIVTALQLMRLRGTPGAERERAIIERQVDHLVRLVDDLMDVARATRGQIELKFEHVDIAQPLAKAVEMASLLLEQRGHRMEVDIEPGLRWEGDPMRLAQVVSNLLTNAARYTPHGGRIALRGRSDGPGWLCISVTDNGIGLAEDMLTQVFDLFFQGKRGVDRSEGGLGIGLALVKNIVELHGGVVQARSAGAGQGSEFVVRLPLRSAGASSEPAAALGVAPAFAQRRIMIVDDNVDAAETLGLLLEAHGHVVEVFNDPAAALDAVQRLQPDLAVLDIGLPDMDGCELAVRLRRLLGAHPCRLVALSGYGQEADRERSAAAGFARHLVKPITPDEVARLAGDA</sequence>
<feature type="domain" description="PAS" evidence="8">
    <location>
        <begin position="226"/>
        <end position="270"/>
    </location>
</feature>
<comment type="caution">
    <text evidence="9">The sequence shown here is derived from an EMBL/GenBank/DDBJ whole genome shotgun (WGS) entry which is preliminary data.</text>
</comment>
<reference evidence="10" key="1">
    <citation type="journal article" date="2019" name="Int. J. Syst. Evol. Microbiol.">
        <title>The Global Catalogue of Microorganisms (GCM) 10K type strain sequencing project: providing services to taxonomists for standard genome sequencing and annotation.</title>
        <authorList>
            <consortium name="The Broad Institute Genomics Platform"/>
            <consortium name="The Broad Institute Genome Sequencing Center for Infectious Disease"/>
            <person name="Wu L."/>
            <person name="Ma J."/>
        </authorList>
    </citation>
    <scope>NUCLEOTIDE SEQUENCE [LARGE SCALE GENOMIC DNA]</scope>
    <source>
        <strain evidence="10">KACC 12649</strain>
    </source>
</reference>
<keyword evidence="5" id="KW-0175">Coiled coil</keyword>
<evidence type="ECO:0000259" key="7">
    <source>
        <dbReference type="PROSITE" id="PS50110"/>
    </source>
</evidence>
<keyword evidence="9" id="KW-0067">ATP-binding</keyword>
<evidence type="ECO:0000259" key="6">
    <source>
        <dbReference type="PROSITE" id="PS50109"/>
    </source>
</evidence>
<dbReference type="RefSeq" id="WP_379779721.1">
    <property type="nucleotide sequence ID" value="NZ_JBHSMU010000003.1"/>
</dbReference>
<dbReference type="NCBIfam" id="TIGR00229">
    <property type="entry name" value="sensory_box"/>
    <property type="match status" value="1"/>
</dbReference>
<organism evidence="9 10">
    <name type="scientific">Massilia niabensis</name>
    <dbReference type="NCBI Taxonomy" id="544910"/>
    <lineage>
        <taxon>Bacteria</taxon>
        <taxon>Pseudomonadati</taxon>
        <taxon>Pseudomonadota</taxon>
        <taxon>Betaproteobacteria</taxon>
        <taxon>Burkholderiales</taxon>
        <taxon>Oxalobacteraceae</taxon>
        <taxon>Telluria group</taxon>
        <taxon>Massilia</taxon>
    </lineage>
</organism>
<dbReference type="PROSITE" id="PS50109">
    <property type="entry name" value="HIS_KIN"/>
    <property type="match status" value="1"/>
</dbReference>
<dbReference type="InterPro" id="IPR011006">
    <property type="entry name" value="CheY-like_superfamily"/>
</dbReference>
<name>A0ABW0L220_9BURK</name>
<dbReference type="SMART" id="SM00388">
    <property type="entry name" value="HisKA"/>
    <property type="match status" value="1"/>
</dbReference>
<dbReference type="EC" id="2.7.13.3" evidence="2"/>
<dbReference type="InterPro" id="IPR005467">
    <property type="entry name" value="His_kinase_dom"/>
</dbReference>
<dbReference type="InterPro" id="IPR036890">
    <property type="entry name" value="HATPase_C_sf"/>
</dbReference>
<feature type="domain" description="Histidine kinase" evidence="6">
    <location>
        <begin position="369"/>
        <end position="585"/>
    </location>
</feature>
<gene>
    <name evidence="9" type="ORF">ACFPN5_02450</name>
</gene>
<dbReference type="PROSITE" id="PS50110">
    <property type="entry name" value="RESPONSE_REGULATORY"/>
    <property type="match status" value="1"/>
</dbReference>
<evidence type="ECO:0000256" key="3">
    <source>
        <dbReference type="ARBA" id="ARBA00022553"/>
    </source>
</evidence>
<comment type="catalytic activity">
    <reaction evidence="1">
        <text>ATP + protein L-histidine = ADP + protein N-phospho-L-histidine.</text>
        <dbReference type="EC" id="2.7.13.3"/>
    </reaction>
</comment>
<dbReference type="CDD" id="cd00082">
    <property type="entry name" value="HisKA"/>
    <property type="match status" value="1"/>
</dbReference>
<dbReference type="CDD" id="cd00130">
    <property type="entry name" value="PAS"/>
    <property type="match status" value="1"/>
</dbReference>
<dbReference type="SUPFAM" id="SSF55874">
    <property type="entry name" value="ATPase domain of HSP90 chaperone/DNA topoisomerase II/histidine kinase"/>
    <property type="match status" value="1"/>
</dbReference>
<dbReference type="InterPro" id="IPR000014">
    <property type="entry name" value="PAS"/>
</dbReference>
<dbReference type="Gene3D" id="3.30.450.20">
    <property type="entry name" value="PAS domain"/>
    <property type="match status" value="1"/>
</dbReference>
<accession>A0ABW0L220</accession>
<dbReference type="Pfam" id="PF02518">
    <property type="entry name" value="HATPase_c"/>
    <property type="match status" value="1"/>
</dbReference>
<proteinExistence type="predicted"/>
<dbReference type="Pfam" id="PF00512">
    <property type="entry name" value="HisKA"/>
    <property type="match status" value="1"/>
</dbReference>
<dbReference type="InterPro" id="IPR001789">
    <property type="entry name" value="Sig_transdc_resp-reg_receiver"/>
</dbReference>
<evidence type="ECO:0000313" key="10">
    <source>
        <dbReference type="Proteomes" id="UP001596050"/>
    </source>
</evidence>
<dbReference type="InterPro" id="IPR004358">
    <property type="entry name" value="Sig_transdc_His_kin-like_C"/>
</dbReference>
<dbReference type="SMART" id="SM00448">
    <property type="entry name" value="REC"/>
    <property type="match status" value="1"/>
</dbReference>
<dbReference type="SMART" id="SM00091">
    <property type="entry name" value="PAS"/>
    <property type="match status" value="1"/>
</dbReference>
<feature type="modified residue" description="4-aspartylphosphate" evidence="4">
    <location>
        <position position="655"/>
    </location>
</feature>
<dbReference type="PANTHER" id="PTHR43547:SF2">
    <property type="entry name" value="HYBRID SIGNAL TRANSDUCTION HISTIDINE KINASE C"/>
    <property type="match status" value="1"/>
</dbReference>
<dbReference type="Pfam" id="PF14417">
    <property type="entry name" value="MEDS"/>
    <property type="match status" value="1"/>
</dbReference>
<dbReference type="SUPFAM" id="SSF55785">
    <property type="entry name" value="PYP-like sensor domain (PAS domain)"/>
    <property type="match status" value="1"/>
</dbReference>
<dbReference type="PRINTS" id="PR00344">
    <property type="entry name" value="BCTRLSENSOR"/>
</dbReference>
<evidence type="ECO:0000256" key="2">
    <source>
        <dbReference type="ARBA" id="ARBA00012438"/>
    </source>
</evidence>
<feature type="domain" description="Response regulatory" evidence="7">
    <location>
        <begin position="606"/>
        <end position="721"/>
    </location>
</feature>
<dbReference type="EMBL" id="JBHSMU010000003">
    <property type="protein sequence ID" value="MFC5458671.1"/>
    <property type="molecule type" value="Genomic_DNA"/>
</dbReference>
<evidence type="ECO:0000256" key="4">
    <source>
        <dbReference type="PROSITE-ProRule" id="PRU00169"/>
    </source>
</evidence>
<keyword evidence="3 4" id="KW-0597">Phosphoprotein</keyword>
<dbReference type="Pfam" id="PF00072">
    <property type="entry name" value="Response_reg"/>
    <property type="match status" value="1"/>
</dbReference>
<dbReference type="InterPro" id="IPR036097">
    <property type="entry name" value="HisK_dim/P_sf"/>
</dbReference>
<dbReference type="InterPro" id="IPR035965">
    <property type="entry name" value="PAS-like_dom_sf"/>
</dbReference>
<dbReference type="PANTHER" id="PTHR43547">
    <property type="entry name" value="TWO-COMPONENT HISTIDINE KINASE"/>
    <property type="match status" value="1"/>
</dbReference>
<feature type="coiled-coil region" evidence="5">
    <location>
        <begin position="209"/>
        <end position="236"/>
    </location>
</feature>
<dbReference type="Gene3D" id="3.40.50.2300">
    <property type="match status" value="1"/>
</dbReference>
<dbReference type="Gene3D" id="1.10.287.130">
    <property type="match status" value="1"/>
</dbReference>
<evidence type="ECO:0000259" key="8">
    <source>
        <dbReference type="PROSITE" id="PS50112"/>
    </source>
</evidence>
<keyword evidence="9" id="KW-0547">Nucleotide-binding</keyword>
<dbReference type="PROSITE" id="PS50112">
    <property type="entry name" value="PAS"/>
    <property type="match status" value="1"/>
</dbReference>
<dbReference type="SUPFAM" id="SSF47384">
    <property type="entry name" value="Homodimeric domain of signal transducing histidine kinase"/>
    <property type="match status" value="1"/>
</dbReference>
<keyword evidence="10" id="KW-1185">Reference proteome</keyword>
<evidence type="ECO:0000256" key="1">
    <source>
        <dbReference type="ARBA" id="ARBA00000085"/>
    </source>
</evidence>
<protein>
    <recommendedName>
        <fullName evidence="2">histidine kinase</fullName>
        <ecNumber evidence="2">2.7.13.3</ecNumber>
    </recommendedName>
</protein>
<dbReference type="CDD" id="cd17580">
    <property type="entry name" value="REC_2_DhkD-like"/>
    <property type="match status" value="1"/>
</dbReference>
<evidence type="ECO:0000256" key="5">
    <source>
        <dbReference type="SAM" id="Coils"/>
    </source>
</evidence>
<dbReference type="GO" id="GO:0005524">
    <property type="term" value="F:ATP binding"/>
    <property type="evidence" value="ECO:0007669"/>
    <property type="project" value="UniProtKB-KW"/>
</dbReference>
<dbReference type="InterPro" id="IPR003594">
    <property type="entry name" value="HATPase_dom"/>
</dbReference>
<evidence type="ECO:0000313" key="9">
    <source>
        <dbReference type="EMBL" id="MFC5458671.1"/>
    </source>
</evidence>
<dbReference type="Proteomes" id="UP001596050">
    <property type="component" value="Unassembled WGS sequence"/>
</dbReference>
<dbReference type="Gene3D" id="3.30.565.10">
    <property type="entry name" value="Histidine kinase-like ATPase, C-terminal domain"/>
    <property type="match status" value="1"/>
</dbReference>
<dbReference type="SMART" id="SM00387">
    <property type="entry name" value="HATPase_c"/>
    <property type="match status" value="1"/>
</dbReference>